<dbReference type="EMBL" id="AAYY01000013">
    <property type="protein sequence ID" value="EDP42295.1"/>
    <property type="molecule type" value="Genomic_DNA"/>
</dbReference>
<evidence type="ECO:0000256" key="3">
    <source>
        <dbReference type="ARBA" id="ARBA00022643"/>
    </source>
</evidence>
<comment type="similarity">
    <text evidence="1">Belongs to the NADH:flavin oxidoreductase/NADH oxidase family.</text>
</comment>
<evidence type="ECO:0000259" key="5">
    <source>
        <dbReference type="Pfam" id="PF00724"/>
    </source>
</evidence>
<dbReference type="VEuPathDB" id="FungiDB:MGL_3544"/>
<proteinExistence type="inferred from homology"/>
<dbReference type="InterPro" id="IPR051799">
    <property type="entry name" value="NADH_flavin_oxidoreductase"/>
</dbReference>
<dbReference type="Gene3D" id="3.20.20.70">
    <property type="entry name" value="Aldolase class I"/>
    <property type="match status" value="1"/>
</dbReference>
<reference evidence="6 7" key="1">
    <citation type="journal article" date="2007" name="Proc. Natl. Acad. Sci. U.S.A.">
        <title>Dandruff-associated Malassezia genomes reveal convergent and divergent virulence traits shared with plant and human fungal pathogens.</title>
        <authorList>
            <person name="Xu J."/>
            <person name="Saunders C.W."/>
            <person name="Hu P."/>
            <person name="Grant R.A."/>
            <person name="Boekhout T."/>
            <person name="Kuramae E.E."/>
            <person name="Kronstad J.W."/>
            <person name="Deangelis Y.M."/>
            <person name="Reeder N.L."/>
            <person name="Johnstone K.R."/>
            <person name="Leland M."/>
            <person name="Fieno A.M."/>
            <person name="Begley W.M."/>
            <person name="Sun Y."/>
            <person name="Lacey M.P."/>
            <person name="Chaudhary T."/>
            <person name="Keough T."/>
            <person name="Chu L."/>
            <person name="Sears R."/>
            <person name="Yuan B."/>
            <person name="Dawson T.L.Jr."/>
        </authorList>
    </citation>
    <scope>NUCLEOTIDE SEQUENCE [LARGE SCALE GENOMIC DNA]</scope>
    <source>
        <strain evidence="7">ATCC MYA-4612 / CBS 7966</strain>
    </source>
</reference>
<evidence type="ECO:0000313" key="7">
    <source>
        <dbReference type="Proteomes" id="UP000008837"/>
    </source>
</evidence>
<dbReference type="KEGG" id="mgl:MGL_3544"/>
<dbReference type="SUPFAM" id="SSF51395">
    <property type="entry name" value="FMN-linked oxidoreductases"/>
    <property type="match status" value="1"/>
</dbReference>
<dbReference type="GO" id="GO:0010181">
    <property type="term" value="F:FMN binding"/>
    <property type="evidence" value="ECO:0007669"/>
    <property type="project" value="InterPro"/>
</dbReference>
<feature type="domain" description="NADH:flavin oxidoreductase/NADH oxidase N-terminal" evidence="5">
    <location>
        <begin position="124"/>
        <end position="379"/>
    </location>
</feature>
<sequence>MNSNINILASELTLPCGAVIPNRFTKAPMEEMLSTLGGGKPNDDVYRLYKAWADGGWGLIITGNVAVDRRYIGMFFDMVVPDAGNEKVDAEYLTEFIKYARATKGFDVGDARADSSPPDGRRPLAVVQLVHCGRQSMRGSFRFPWKPSVAPSAVPVQVSKDKPGMIDAIMFGTPHALTFDEVQDVIQRFIRAAVFMEKAGFDGIELHAAHGYLLSSFLSPKTNLRDDEYGGDAERRFRIIREIIEGIREKVSPKFVVGIKLNSSDYIHGGQTEDDALQNVKWLAETNMVDFVEVSGGSYESPAMAGNASERTKQREGFFVGFAQRAHGILPPSSQMRILVTGGFHSRVGIRNAVESGVADAVGIGRPASIEPALPRKLLDNNISDEDAKGETWTPPPPPSFMPKVAAIGFGWSTMWHSAQLHLIAHGKPTDPKASMKDFFLNLHYWK</sequence>
<dbReference type="PANTHER" id="PTHR43656">
    <property type="entry name" value="BINDING OXIDOREDUCTASE, PUTATIVE (AFU_ORTHOLOGUE AFUA_2G08260)-RELATED"/>
    <property type="match status" value="1"/>
</dbReference>
<dbReference type="PANTHER" id="PTHR43656:SF2">
    <property type="entry name" value="BINDING OXIDOREDUCTASE, PUTATIVE (AFU_ORTHOLOGUE AFUA_2G08260)-RELATED"/>
    <property type="match status" value="1"/>
</dbReference>
<dbReference type="GO" id="GO:0016491">
    <property type="term" value="F:oxidoreductase activity"/>
    <property type="evidence" value="ECO:0007669"/>
    <property type="project" value="UniProtKB-KW"/>
</dbReference>
<dbReference type="Pfam" id="PF00724">
    <property type="entry name" value="Oxidored_FMN"/>
    <property type="match status" value="1"/>
</dbReference>
<evidence type="ECO:0000313" key="6">
    <source>
        <dbReference type="EMBL" id="EDP42295.1"/>
    </source>
</evidence>
<name>A8Q9R5_MALGO</name>
<dbReference type="OMA" id="NAMIFKE"/>
<dbReference type="AlphaFoldDB" id="A8Q9R5"/>
<keyword evidence="2" id="KW-0285">Flavoprotein</keyword>
<evidence type="ECO:0000256" key="1">
    <source>
        <dbReference type="ARBA" id="ARBA00005979"/>
    </source>
</evidence>
<dbReference type="OrthoDB" id="1663137at2759"/>
<dbReference type="InterPro" id="IPR013785">
    <property type="entry name" value="Aldolase_TIM"/>
</dbReference>
<keyword evidence="3" id="KW-0288">FMN</keyword>
<keyword evidence="7" id="KW-1185">Reference proteome</keyword>
<evidence type="ECO:0000256" key="4">
    <source>
        <dbReference type="ARBA" id="ARBA00023002"/>
    </source>
</evidence>
<dbReference type="InterPro" id="IPR001155">
    <property type="entry name" value="OxRdtase_FMN_N"/>
</dbReference>
<comment type="caution">
    <text evidence="6">The sequence shown here is derived from an EMBL/GenBank/DDBJ whole genome shotgun (WGS) entry which is preliminary data.</text>
</comment>
<dbReference type="InParanoid" id="A8Q9R5"/>
<keyword evidence="4" id="KW-0560">Oxidoreductase</keyword>
<dbReference type="Proteomes" id="UP000008837">
    <property type="component" value="Unassembled WGS sequence"/>
</dbReference>
<gene>
    <name evidence="6" type="ORF">MGL_3544</name>
</gene>
<dbReference type="RefSeq" id="XP_001729509.1">
    <property type="nucleotide sequence ID" value="XM_001729457.1"/>
</dbReference>
<protein>
    <recommendedName>
        <fullName evidence="5">NADH:flavin oxidoreductase/NADH oxidase N-terminal domain-containing protein</fullName>
    </recommendedName>
</protein>
<organism evidence="6 7">
    <name type="scientific">Malassezia globosa (strain ATCC MYA-4612 / CBS 7966)</name>
    <name type="common">Dandruff-associated fungus</name>
    <dbReference type="NCBI Taxonomy" id="425265"/>
    <lineage>
        <taxon>Eukaryota</taxon>
        <taxon>Fungi</taxon>
        <taxon>Dikarya</taxon>
        <taxon>Basidiomycota</taxon>
        <taxon>Ustilaginomycotina</taxon>
        <taxon>Malasseziomycetes</taxon>
        <taxon>Malasseziales</taxon>
        <taxon>Malasseziaceae</taxon>
        <taxon>Malassezia</taxon>
    </lineage>
</organism>
<dbReference type="GeneID" id="5853816"/>
<evidence type="ECO:0000256" key="2">
    <source>
        <dbReference type="ARBA" id="ARBA00022630"/>
    </source>
</evidence>
<accession>A8Q9R5</accession>
<dbReference type="STRING" id="425265.A8Q9R5"/>